<protein>
    <submittedName>
        <fullName evidence="1">Bifunctional DNA-binding transcriptional regulator/antitoxin component of YhaV-PrlF toxin-antitoxin module</fullName>
    </submittedName>
</protein>
<sequence length="82" mass="8863">MERIVTGVTLQTLPEAVRRAGLKPGQRFTITVEDEPVDRAAAVSALRAISERVGARVEAAGLSEDDVMRLLEDEDDEARAAT</sequence>
<organism evidence="1 2">
    <name type="scientific">Nitrospirillum iridis</name>
    <dbReference type="NCBI Taxonomy" id="765888"/>
    <lineage>
        <taxon>Bacteria</taxon>
        <taxon>Pseudomonadati</taxon>
        <taxon>Pseudomonadota</taxon>
        <taxon>Alphaproteobacteria</taxon>
        <taxon>Rhodospirillales</taxon>
        <taxon>Azospirillaceae</taxon>
        <taxon>Nitrospirillum</taxon>
    </lineage>
</organism>
<dbReference type="RefSeq" id="WP_184807805.1">
    <property type="nucleotide sequence ID" value="NZ_JACIIZ010000029.1"/>
</dbReference>
<evidence type="ECO:0000313" key="1">
    <source>
        <dbReference type="EMBL" id="MBB6255298.1"/>
    </source>
</evidence>
<accession>A0A7X0EFS0</accession>
<dbReference type="AlphaFoldDB" id="A0A7X0EFS0"/>
<name>A0A7X0EFS0_9PROT</name>
<proteinExistence type="predicted"/>
<keyword evidence="2" id="KW-1185">Reference proteome</keyword>
<dbReference type="Proteomes" id="UP000539175">
    <property type="component" value="Unassembled WGS sequence"/>
</dbReference>
<keyword evidence="1" id="KW-0238">DNA-binding</keyword>
<dbReference type="GO" id="GO:0003677">
    <property type="term" value="F:DNA binding"/>
    <property type="evidence" value="ECO:0007669"/>
    <property type="project" value="UniProtKB-KW"/>
</dbReference>
<comment type="caution">
    <text evidence="1">The sequence shown here is derived from an EMBL/GenBank/DDBJ whole genome shotgun (WGS) entry which is preliminary data.</text>
</comment>
<evidence type="ECO:0000313" key="2">
    <source>
        <dbReference type="Proteomes" id="UP000539175"/>
    </source>
</evidence>
<dbReference type="EMBL" id="JACIIZ010000029">
    <property type="protein sequence ID" value="MBB6255298.1"/>
    <property type="molecule type" value="Genomic_DNA"/>
</dbReference>
<reference evidence="1 2" key="1">
    <citation type="submission" date="2020-08" db="EMBL/GenBank/DDBJ databases">
        <title>Genomic Encyclopedia of Type Strains, Phase IV (KMG-IV): sequencing the most valuable type-strain genomes for metagenomic binning, comparative biology and taxonomic classification.</title>
        <authorList>
            <person name="Goeker M."/>
        </authorList>
    </citation>
    <scope>NUCLEOTIDE SEQUENCE [LARGE SCALE GENOMIC DNA]</scope>
    <source>
        <strain evidence="1 2">DSM 22198</strain>
    </source>
</reference>
<gene>
    <name evidence="1" type="ORF">FHS74_005897</name>
</gene>